<feature type="region of interest" description="Disordered" evidence="1">
    <location>
        <begin position="237"/>
        <end position="280"/>
    </location>
</feature>
<organism evidence="2 3">
    <name type="scientific">Megalops atlanticus</name>
    <name type="common">Tarpon</name>
    <name type="synonym">Clupea gigantea</name>
    <dbReference type="NCBI Taxonomy" id="7932"/>
    <lineage>
        <taxon>Eukaryota</taxon>
        <taxon>Metazoa</taxon>
        <taxon>Chordata</taxon>
        <taxon>Craniata</taxon>
        <taxon>Vertebrata</taxon>
        <taxon>Euteleostomi</taxon>
        <taxon>Actinopterygii</taxon>
        <taxon>Neopterygii</taxon>
        <taxon>Teleostei</taxon>
        <taxon>Elopiformes</taxon>
        <taxon>Megalopidae</taxon>
        <taxon>Megalops</taxon>
    </lineage>
</organism>
<feature type="compositionally biased region" description="Basic and acidic residues" evidence="1">
    <location>
        <begin position="14"/>
        <end position="24"/>
    </location>
</feature>
<proteinExistence type="predicted"/>
<dbReference type="InterPro" id="IPR038832">
    <property type="entry name" value="CDCA3"/>
</dbReference>
<sequence length="280" mass="30350">MGSSESKIAVATPRPERSGQIRNERICRLVDPRSPSAGIDRTPIQVGEFATRGAVRVESEGPVSTSDPRSPTPGISRTPMKDVMRATVSSFARRLGLAFLNEEGDSNDPLPPLTFSKLKNLNLDEDGEMDSAEPLLPPNPPLSAAVSPGVCSPGASVCDSLTLSTQDSGFSAEEEEEQEQVDVEAKQFLDVGDVTADVRGGGKNAGNENRGQVARQKQRERCGKALVNEVRSPLQILKETNSPRDHASQLKLKIATPERQRLEQTDRRALSLSLDKENQR</sequence>
<dbReference type="AlphaFoldDB" id="A0A9D3T6W0"/>
<feature type="region of interest" description="Disordered" evidence="1">
    <location>
        <begin position="53"/>
        <end position="82"/>
    </location>
</feature>
<accession>A0A9D3T6W0</accession>
<feature type="compositionally biased region" description="Polar residues" evidence="1">
    <location>
        <begin position="62"/>
        <end position="75"/>
    </location>
</feature>
<dbReference type="OrthoDB" id="6337960at2759"/>
<gene>
    <name evidence="2" type="ORF">MATL_G00128150</name>
</gene>
<dbReference type="PANTHER" id="PTHR34756">
    <property type="entry name" value="CELL DIVISION CYCLE-ASSOCIATED PROTEIN 3"/>
    <property type="match status" value="1"/>
</dbReference>
<feature type="region of interest" description="Disordered" evidence="1">
    <location>
        <begin position="1"/>
        <end position="24"/>
    </location>
</feature>
<dbReference type="Proteomes" id="UP001046870">
    <property type="component" value="Chromosome 10"/>
</dbReference>
<name>A0A9D3T6W0_MEGAT</name>
<feature type="compositionally biased region" description="Basic and acidic residues" evidence="1">
    <location>
        <begin position="256"/>
        <end position="280"/>
    </location>
</feature>
<comment type="caution">
    <text evidence="2">The sequence shown here is derived from an EMBL/GenBank/DDBJ whole genome shotgun (WGS) entry which is preliminary data.</text>
</comment>
<evidence type="ECO:0000256" key="1">
    <source>
        <dbReference type="SAM" id="MobiDB-lite"/>
    </source>
</evidence>
<protein>
    <submittedName>
        <fullName evidence="2">Uncharacterized protein</fullName>
    </submittedName>
</protein>
<evidence type="ECO:0000313" key="2">
    <source>
        <dbReference type="EMBL" id="KAG7469354.1"/>
    </source>
</evidence>
<dbReference type="PANTHER" id="PTHR34756:SF1">
    <property type="entry name" value="CELL DIVISION CYCLE-ASSOCIATED PROTEIN 3"/>
    <property type="match status" value="1"/>
</dbReference>
<reference evidence="2" key="1">
    <citation type="submission" date="2021-01" db="EMBL/GenBank/DDBJ databases">
        <authorList>
            <person name="Zahm M."/>
            <person name="Roques C."/>
            <person name="Cabau C."/>
            <person name="Klopp C."/>
            <person name="Donnadieu C."/>
            <person name="Jouanno E."/>
            <person name="Lampietro C."/>
            <person name="Louis A."/>
            <person name="Herpin A."/>
            <person name="Echchiki A."/>
            <person name="Berthelot C."/>
            <person name="Parey E."/>
            <person name="Roest-Crollius H."/>
            <person name="Braasch I."/>
            <person name="Postlethwait J."/>
            <person name="Bobe J."/>
            <person name="Montfort J."/>
            <person name="Bouchez O."/>
            <person name="Begum T."/>
            <person name="Mejri S."/>
            <person name="Adams A."/>
            <person name="Chen W.-J."/>
            <person name="Guiguen Y."/>
        </authorList>
    </citation>
    <scope>NUCLEOTIDE SEQUENCE</scope>
    <source>
        <strain evidence="2">YG-15Mar2019-1</strain>
        <tissue evidence="2">Brain</tissue>
    </source>
</reference>
<keyword evidence="3" id="KW-1185">Reference proteome</keyword>
<evidence type="ECO:0000313" key="3">
    <source>
        <dbReference type="Proteomes" id="UP001046870"/>
    </source>
</evidence>
<dbReference type="EMBL" id="JAFDVH010000010">
    <property type="protein sequence ID" value="KAG7469354.1"/>
    <property type="molecule type" value="Genomic_DNA"/>
</dbReference>
<feature type="region of interest" description="Disordered" evidence="1">
    <location>
        <begin position="195"/>
        <end position="220"/>
    </location>
</feature>